<reference evidence="3" key="1">
    <citation type="submission" date="2025-08" db="UniProtKB">
        <authorList>
            <consortium name="Ensembl"/>
        </authorList>
    </citation>
    <scope>IDENTIFICATION</scope>
</reference>
<feature type="domain" description="Ig-like" evidence="2">
    <location>
        <begin position="146"/>
        <end position="225"/>
    </location>
</feature>
<dbReference type="PROSITE" id="PS50835">
    <property type="entry name" value="IG_LIKE"/>
    <property type="match status" value="5"/>
</dbReference>
<dbReference type="InterPro" id="IPR013783">
    <property type="entry name" value="Ig-like_fold"/>
</dbReference>
<dbReference type="AlphaFoldDB" id="A0A3B3QBI1"/>
<sequence length="705" mass="77192">MLPDGSKVTAPYNSADNRVSLSSTGKLLIKAVTHSDSGVYYCIAKVKEDLDVLAFRLSVEESSDPLPGDVAGSPVNRFVSESISLPCITTGTPDNSKIQRMEVKSNGTLVIRNIQLHDHGQYLCTAQNQHGVDRMLVTLMVLSQRPQILQPRHRDVVVYLGNSTSLDCQAKGIPSPNITWVLPDRTVLRTASSSKQHVSLLANGTLYIQSTAYPDRGIYKCIVSNAGDYLCVARNKMGDDYVLLKVSVMMKPAKIEYKQLSSRKVSYGGALKVDCVASGLPNPEIKWGLPDGTLVNSLMQADDSGDYICYAENQIGKDEMKIHIKVVADSPTIRNKSYAVIKVPYGDSISMVCHAKGEPAPSITWYSPTNHIIPSTSNKYEVHNDGTLVIQKTQRYDSGNYTCTAQNAAGHDKMVVRLEILVSLPTINGYKGVENTVRIPTPRVTWFFPENVVLPAPYHGSRMTIHHNGTLDIRSPKKTDSVQMICFARNEGGEARLVVQLDVKDVVQKPQLKSPQTEIVFLTRGTSMIVNCSVEGHPTPEITWILPSGPTLQSGIRNPTDLDAGKYRCVGKNSAGHIERTVILQLGKRPEISNKHSPVVSIISGENLQIHCLSSGNTLAKLSWTLPSGMVLTRPQQVDRYTVFQNGTLVVQQASVYDRGTYACKVANEFETSSLTVPVIVIAYPPRIISGPTPLLVINCLAMIP</sequence>
<dbReference type="Pfam" id="PF07679">
    <property type="entry name" value="I-set"/>
    <property type="match status" value="2"/>
</dbReference>
<dbReference type="GO" id="GO:0030424">
    <property type="term" value="C:axon"/>
    <property type="evidence" value="ECO:0007669"/>
    <property type="project" value="TreeGrafter"/>
</dbReference>
<dbReference type="SUPFAM" id="SSF48726">
    <property type="entry name" value="Immunoglobulin"/>
    <property type="match status" value="8"/>
</dbReference>
<dbReference type="InterPro" id="IPR003598">
    <property type="entry name" value="Ig_sub2"/>
</dbReference>
<dbReference type="PANTHER" id="PTHR10075">
    <property type="entry name" value="BASIGIN RELATED"/>
    <property type="match status" value="1"/>
</dbReference>
<dbReference type="PANTHER" id="PTHR10075:SF103">
    <property type="entry name" value="ROUNDABOUT HOMOLOG 4"/>
    <property type="match status" value="1"/>
</dbReference>
<dbReference type="Ensembl" id="ENSPKIT00000027088.1">
    <property type="protein sequence ID" value="ENSPKIP00000003129.1"/>
    <property type="gene ID" value="ENSPKIG00000020743.1"/>
</dbReference>
<dbReference type="GO" id="GO:0070593">
    <property type="term" value="P:dendrite self-avoidance"/>
    <property type="evidence" value="ECO:0007669"/>
    <property type="project" value="TreeGrafter"/>
</dbReference>
<dbReference type="InterPro" id="IPR013098">
    <property type="entry name" value="Ig_I-set"/>
</dbReference>
<evidence type="ECO:0000313" key="3">
    <source>
        <dbReference type="Ensembl" id="ENSPKIP00000003129.1"/>
    </source>
</evidence>
<keyword evidence="4" id="KW-1185">Reference proteome</keyword>
<evidence type="ECO:0000313" key="4">
    <source>
        <dbReference type="Proteomes" id="UP000261540"/>
    </source>
</evidence>
<feature type="domain" description="Ig-like" evidence="2">
    <location>
        <begin position="515"/>
        <end position="585"/>
    </location>
</feature>
<organism evidence="3 4">
    <name type="scientific">Paramormyrops kingsleyae</name>
    <dbReference type="NCBI Taxonomy" id="1676925"/>
    <lineage>
        <taxon>Eukaryota</taxon>
        <taxon>Metazoa</taxon>
        <taxon>Chordata</taxon>
        <taxon>Craniata</taxon>
        <taxon>Vertebrata</taxon>
        <taxon>Euteleostomi</taxon>
        <taxon>Actinopterygii</taxon>
        <taxon>Neopterygii</taxon>
        <taxon>Teleostei</taxon>
        <taxon>Osteoglossocephala</taxon>
        <taxon>Osteoglossomorpha</taxon>
        <taxon>Osteoglossiformes</taxon>
        <taxon>Mormyridae</taxon>
        <taxon>Paramormyrops</taxon>
    </lineage>
</organism>
<dbReference type="GeneTree" id="ENSGT00940000159942"/>
<dbReference type="InterPro" id="IPR036179">
    <property type="entry name" value="Ig-like_dom_sf"/>
</dbReference>
<dbReference type="GO" id="GO:0005886">
    <property type="term" value="C:plasma membrane"/>
    <property type="evidence" value="ECO:0007669"/>
    <property type="project" value="TreeGrafter"/>
</dbReference>
<evidence type="ECO:0000256" key="1">
    <source>
        <dbReference type="ARBA" id="ARBA00023319"/>
    </source>
</evidence>
<dbReference type="GO" id="GO:0098632">
    <property type="term" value="F:cell-cell adhesion mediator activity"/>
    <property type="evidence" value="ECO:0007669"/>
    <property type="project" value="TreeGrafter"/>
</dbReference>
<dbReference type="Pfam" id="PF13927">
    <property type="entry name" value="Ig_3"/>
    <property type="match status" value="3"/>
</dbReference>
<accession>A0A3B3QBI1</accession>
<feature type="domain" description="Ig-like" evidence="2">
    <location>
        <begin position="331"/>
        <end position="419"/>
    </location>
</feature>
<proteinExistence type="predicted"/>
<dbReference type="Gene3D" id="2.60.40.10">
    <property type="entry name" value="Immunoglobulins"/>
    <property type="match status" value="8"/>
</dbReference>
<dbReference type="FunFam" id="2.60.40.10:FF:001306">
    <property type="entry name" value="Matrix remodeling associated 5"/>
    <property type="match status" value="1"/>
</dbReference>
<evidence type="ECO:0000259" key="2">
    <source>
        <dbReference type="PROSITE" id="PS50835"/>
    </source>
</evidence>
<keyword evidence="1" id="KW-0393">Immunoglobulin domain</keyword>
<dbReference type="SMART" id="SM00409">
    <property type="entry name" value="IG"/>
    <property type="match status" value="7"/>
</dbReference>
<dbReference type="Proteomes" id="UP000261540">
    <property type="component" value="Unplaced"/>
</dbReference>
<feature type="domain" description="Ig-like" evidence="2">
    <location>
        <begin position="590"/>
        <end position="676"/>
    </location>
</feature>
<dbReference type="InterPro" id="IPR003599">
    <property type="entry name" value="Ig_sub"/>
</dbReference>
<dbReference type="InterPro" id="IPR007110">
    <property type="entry name" value="Ig-like_dom"/>
</dbReference>
<dbReference type="GO" id="GO:0007411">
    <property type="term" value="P:axon guidance"/>
    <property type="evidence" value="ECO:0007669"/>
    <property type="project" value="TreeGrafter"/>
</dbReference>
<dbReference type="GO" id="GO:0007156">
    <property type="term" value="P:homophilic cell adhesion via plasma membrane adhesion molecules"/>
    <property type="evidence" value="ECO:0007669"/>
    <property type="project" value="TreeGrafter"/>
</dbReference>
<dbReference type="SMART" id="SM00408">
    <property type="entry name" value="IGc2"/>
    <property type="match status" value="7"/>
</dbReference>
<protein>
    <submittedName>
        <fullName evidence="3">Matrix remodeling associated 5</fullName>
    </submittedName>
</protein>
<name>A0A3B3QBI1_9TELE</name>
<reference evidence="3" key="2">
    <citation type="submission" date="2025-09" db="UniProtKB">
        <authorList>
            <consortium name="Ensembl"/>
        </authorList>
    </citation>
    <scope>IDENTIFICATION</scope>
</reference>
<feature type="domain" description="Ig-like" evidence="2">
    <location>
        <begin position="252"/>
        <end position="323"/>
    </location>
</feature>